<dbReference type="PANTHER" id="PTHR45339">
    <property type="entry name" value="HYBRID SIGNAL TRANSDUCTION HISTIDINE KINASE J"/>
    <property type="match status" value="1"/>
</dbReference>
<comment type="subcellular location">
    <subcellularLocation>
        <location evidence="2">Cell membrane</location>
        <topology evidence="2">Multi-pass membrane protein</topology>
    </subcellularLocation>
</comment>
<evidence type="ECO:0000313" key="21">
    <source>
        <dbReference type="Proteomes" id="UP000009223"/>
    </source>
</evidence>
<evidence type="ECO:0000256" key="7">
    <source>
        <dbReference type="ARBA" id="ARBA00022692"/>
    </source>
</evidence>
<reference evidence="20 21" key="2">
    <citation type="journal article" date="2011" name="ISME J.">
        <title>RNA-seq reveals cooperative metabolic interactions between two termite-gut spirochete species in co-culture.</title>
        <authorList>
            <person name="Rosenthal A.Z."/>
            <person name="Matson E.G."/>
            <person name="Eldar A."/>
            <person name="Leadbetter J.R."/>
        </authorList>
    </citation>
    <scope>NUCLEOTIDE SEQUENCE [LARGE SCALE GENOMIC DNA]</scope>
    <source>
        <strain evidence="21">ATCC BAA-887 / DSM 12427 / ZAS-2</strain>
    </source>
</reference>
<dbReference type="EC" id="2.7.13.3" evidence="3"/>
<dbReference type="PROSITE" id="PS50109">
    <property type="entry name" value="HIS_KIN"/>
    <property type="match status" value="1"/>
</dbReference>
<feature type="domain" description="Response regulatory" evidence="19">
    <location>
        <begin position="506"/>
        <end position="630"/>
    </location>
</feature>
<dbReference type="Gene3D" id="1.10.287.130">
    <property type="match status" value="1"/>
</dbReference>
<evidence type="ECO:0000256" key="4">
    <source>
        <dbReference type="ARBA" id="ARBA00022475"/>
    </source>
</evidence>
<evidence type="ECO:0000256" key="8">
    <source>
        <dbReference type="ARBA" id="ARBA00022741"/>
    </source>
</evidence>
<accession>F5YKE9</accession>
<comment type="catalytic activity">
    <reaction evidence="1">
        <text>ATP + protein L-histidine = ADP + protein N-phospho-L-histidine.</text>
        <dbReference type="EC" id="2.7.13.3"/>
    </reaction>
</comment>
<dbReference type="Proteomes" id="UP000009223">
    <property type="component" value="Chromosome"/>
</dbReference>
<dbReference type="SUPFAM" id="SSF55874">
    <property type="entry name" value="ATPase domain of HSP90 chaperone/DNA topoisomerase II/histidine kinase"/>
    <property type="match status" value="1"/>
</dbReference>
<dbReference type="PANTHER" id="PTHR45339:SF1">
    <property type="entry name" value="HYBRID SIGNAL TRANSDUCTION HISTIDINE KINASE J"/>
    <property type="match status" value="1"/>
</dbReference>
<dbReference type="eggNOG" id="COG2205">
    <property type="taxonomic scope" value="Bacteria"/>
</dbReference>
<dbReference type="InterPro" id="IPR036890">
    <property type="entry name" value="HATPase_C_sf"/>
</dbReference>
<dbReference type="SMART" id="SM00448">
    <property type="entry name" value="REC"/>
    <property type="match status" value="1"/>
</dbReference>
<evidence type="ECO:0000256" key="17">
    <source>
        <dbReference type="SAM" id="Phobius"/>
    </source>
</evidence>
<evidence type="ECO:0000256" key="15">
    <source>
        <dbReference type="ARBA" id="ARBA00068150"/>
    </source>
</evidence>
<proteinExistence type="predicted"/>
<keyword evidence="7 17" id="KW-0812">Transmembrane</keyword>
<evidence type="ECO:0000259" key="18">
    <source>
        <dbReference type="PROSITE" id="PS50109"/>
    </source>
</evidence>
<dbReference type="Gene3D" id="3.40.50.2300">
    <property type="match status" value="1"/>
</dbReference>
<keyword evidence="4" id="KW-1003">Cell membrane</keyword>
<organism evidence="20 21">
    <name type="scientific">Treponema primitia (strain ATCC BAA-887 / DSM 12427 / ZAS-2)</name>
    <dbReference type="NCBI Taxonomy" id="545694"/>
    <lineage>
        <taxon>Bacteria</taxon>
        <taxon>Pseudomonadati</taxon>
        <taxon>Spirochaetota</taxon>
        <taxon>Spirochaetia</taxon>
        <taxon>Spirochaetales</taxon>
        <taxon>Treponemataceae</taxon>
        <taxon>Treponema</taxon>
    </lineage>
</organism>
<keyword evidence="13 17" id="KW-0472">Membrane</keyword>
<dbReference type="FunFam" id="3.30.565.10:FF:000010">
    <property type="entry name" value="Sensor histidine kinase RcsC"/>
    <property type="match status" value="1"/>
</dbReference>
<dbReference type="EMBL" id="CP001843">
    <property type="protein sequence ID" value="AEF85291.1"/>
    <property type="molecule type" value="Genomic_DNA"/>
</dbReference>
<keyword evidence="21" id="KW-1185">Reference proteome</keyword>
<evidence type="ECO:0000259" key="19">
    <source>
        <dbReference type="PROSITE" id="PS50110"/>
    </source>
</evidence>
<evidence type="ECO:0000256" key="1">
    <source>
        <dbReference type="ARBA" id="ARBA00000085"/>
    </source>
</evidence>
<evidence type="ECO:0000256" key="3">
    <source>
        <dbReference type="ARBA" id="ARBA00012438"/>
    </source>
</evidence>
<gene>
    <name evidence="20" type="ordered locus">TREPR_1986</name>
</gene>
<evidence type="ECO:0000256" key="13">
    <source>
        <dbReference type="ARBA" id="ARBA00023136"/>
    </source>
</evidence>
<evidence type="ECO:0000256" key="5">
    <source>
        <dbReference type="ARBA" id="ARBA00022553"/>
    </source>
</evidence>
<dbReference type="SUPFAM" id="SSF47384">
    <property type="entry name" value="Homodimeric domain of signal transducing histidine kinase"/>
    <property type="match status" value="1"/>
</dbReference>
<evidence type="ECO:0000256" key="9">
    <source>
        <dbReference type="ARBA" id="ARBA00022777"/>
    </source>
</evidence>
<keyword evidence="12" id="KW-0902">Two-component regulatory system</keyword>
<feature type="transmembrane region" description="Helical" evidence="17">
    <location>
        <begin position="12"/>
        <end position="34"/>
    </location>
</feature>
<dbReference type="CDD" id="cd17546">
    <property type="entry name" value="REC_hyHK_CKI1_RcsC-like"/>
    <property type="match status" value="1"/>
</dbReference>
<keyword evidence="8" id="KW-0547">Nucleotide-binding</keyword>
<dbReference type="Pfam" id="PF02518">
    <property type="entry name" value="HATPase_c"/>
    <property type="match status" value="1"/>
</dbReference>
<sequence length="852" mass="92548">MKTDLKKISLTLRFTLFFIIFVLAVIAIIITTSVQQIRDAAKMTSAWLGFPIVNRAAAQIDGDAFERLCKTLNARDPFYEETRLKLLAIKEETKCLYLYTMAPKRGGGGRGRGRGKIYQFIVDGGNPEDEGFSPIGAEEDTSAYDIAFQLAWETKLPQFGTLAVQSQWGYTIGTFMPILNSAGDVVGIIGCDFEAESIFNAIMSRIKQQTVLSTALILLGFLIYLFLLKGVTAYNRNLLELSRKAEAASEAKSAFLAKTSHEIRTPMNAIIGMADILLRRELSRESHEDVESIKKAGMSLLSIINDILDFSKIESGKLDIVSDDYTPASMINDCINIIRPRLKGAPAVFTAHVDNSLPQTLSGDATRIRQVLLNLLSNAVKYTKEGTITLTVTAPPLPDIEDSVLLTMTVADTGQGIQAEDMDKLFGDFQQVDLKRNQGIEGTGLGLAISRSLCRLMGGDITVSSVYGQGSVFTAAIPQKLVNAAPMAELNHPGKSLVRFTAPAAKILIVDDIVTNLNVAQGLLAPYQMDITTCTSGEETVKLVMEKDYDLILMDHMMPGMDGIEATAAIRAWENKRQISEGYAKHIPIIALTANAISGMREMFLEKGFDDYLSKPIEISKLDRIMAKWIPTEKQISAEMETVSVEPDAETAPGTGGIKIDGVDTAKGIAMTGGTEAVYRKVLSAFYQDILDRLPLFALIPDPSSLFLFTTNAHAIKSAAATIGAAAVSAEAAELEAAGKSEDLARIIMGLSEFYRDLQNLADGISRVLGDDTPENQDRGAGGSSAEYVPLFTELHAALEQEQPGTVHRLLTELEAAPLDGKTREALAAVSNAVLMSEFQEAIEKLTVLRQT</sequence>
<dbReference type="PROSITE" id="PS50110">
    <property type="entry name" value="RESPONSE_REGULATORY"/>
    <property type="match status" value="1"/>
</dbReference>
<dbReference type="GO" id="GO:0005886">
    <property type="term" value="C:plasma membrane"/>
    <property type="evidence" value="ECO:0007669"/>
    <property type="project" value="UniProtKB-SubCell"/>
</dbReference>
<evidence type="ECO:0000256" key="16">
    <source>
        <dbReference type="PROSITE-ProRule" id="PRU00169"/>
    </source>
</evidence>
<protein>
    <recommendedName>
        <fullName evidence="15">Sensory/regulatory protein RpfC</fullName>
        <ecNumber evidence="3">2.7.13.3</ecNumber>
    </recommendedName>
</protein>
<dbReference type="Gene3D" id="1.20.120.160">
    <property type="entry name" value="HPT domain"/>
    <property type="match status" value="1"/>
</dbReference>
<dbReference type="InterPro" id="IPR001789">
    <property type="entry name" value="Sig_transdc_resp-reg_receiver"/>
</dbReference>
<keyword evidence="10" id="KW-0067">ATP-binding</keyword>
<evidence type="ECO:0000256" key="14">
    <source>
        <dbReference type="ARBA" id="ARBA00064003"/>
    </source>
</evidence>
<dbReference type="GO" id="GO:0005524">
    <property type="term" value="F:ATP binding"/>
    <property type="evidence" value="ECO:0007669"/>
    <property type="project" value="UniProtKB-KW"/>
</dbReference>
<dbReference type="CDD" id="cd00082">
    <property type="entry name" value="HisKA"/>
    <property type="match status" value="1"/>
</dbReference>
<evidence type="ECO:0000256" key="11">
    <source>
        <dbReference type="ARBA" id="ARBA00022989"/>
    </source>
</evidence>
<keyword evidence="11 17" id="KW-1133">Transmembrane helix</keyword>
<dbReference type="Gene3D" id="3.30.565.10">
    <property type="entry name" value="Histidine kinase-like ATPase, C-terminal domain"/>
    <property type="match status" value="1"/>
</dbReference>
<dbReference type="OrthoDB" id="9809348at2"/>
<comment type="subunit">
    <text evidence="14">At low DSF concentrations, interacts with RpfF.</text>
</comment>
<evidence type="ECO:0000256" key="2">
    <source>
        <dbReference type="ARBA" id="ARBA00004651"/>
    </source>
</evidence>
<dbReference type="PRINTS" id="PR00344">
    <property type="entry name" value="BCTRLSENSOR"/>
</dbReference>
<dbReference type="Pfam" id="PF00072">
    <property type="entry name" value="Response_reg"/>
    <property type="match status" value="1"/>
</dbReference>
<evidence type="ECO:0000256" key="10">
    <source>
        <dbReference type="ARBA" id="ARBA00022840"/>
    </source>
</evidence>
<dbReference type="SMART" id="SM00387">
    <property type="entry name" value="HATPase_c"/>
    <property type="match status" value="1"/>
</dbReference>
<keyword evidence="5 16" id="KW-0597">Phosphoprotein</keyword>
<evidence type="ECO:0000256" key="12">
    <source>
        <dbReference type="ARBA" id="ARBA00023012"/>
    </source>
</evidence>
<dbReference type="FunFam" id="1.10.287.130:FF:000002">
    <property type="entry name" value="Two-component osmosensing histidine kinase"/>
    <property type="match status" value="1"/>
</dbReference>
<feature type="modified residue" description="4-aspartylphosphate" evidence="16">
    <location>
        <position position="555"/>
    </location>
</feature>
<dbReference type="KEGG" id="tpi:TREPR_1986"/>
<dbReference type="RefSeq" id="WP_015708168.1">
    <property type="nucleotide sequence ID" value="NC_015578.1"/>
</dbReference>
<dbReference type="SUPFAM" id="SSF47226">
    <property type="entry name" value="Histidine-containing phosphotransfer domain, HPT domain"/>
    <property type="match status" value="1"/>
</dbReference>
<keyword evidence="6 20" id="KW-0808">Transferase</keyword>
<dbReference type="STRING" id="545694.TREPR_1986"/>
<reference evidence="21" key="1">
    <citation type="submission" date="2009-12" db="EMBL/GenBank/DDBJ databases">
        <title>Complete sequence of Treponema primitia strain ZAS-2.</title>
        <authorList>
            <person name="Tetu S.G."/>
            <person name="Matson E."/>
            <person name="Ren Q."/>
            <person name="Seshadri R."/>
            <person name="Elbourne L."/>
            <person name="Hassan K.A."/>
            <person name="Durkin A."/>
            <person name="Radune D."/>
            <person name="Mohamoud Y."/>
            <person name="Shay R."/>
            <person name="Jin S."/>
            <person name="Zhang X."/>
            <person name="Lucey K."/>
            <person name="Ballor N.R."/>
            <person name="Ottesen E."/>
            <person name="Rosenthal R."/>
            <person name="Allen A."/>
            <person name="Leadbetter J.R."/>
            <person name="Paulsen I.T."/>
        </authorList>
    </citation>
    <scope>NUCLEOTIDE SEQUENCE [LARGE SCALE GENOMIC DNA]</scope>
    <source>
        <strain evidence="21">ATCC BAA-887 / DSM 12427 / ZAS-2</strain>
    </source>
</reference>
<dbReference type="InterPro" id="IPR036097">
    <property type="entry name" value="HisK_dim/P_sf"/>
</dbReference>
<dbReference type="GO" id="GO:0000155">
    <property type="term" value="F:phosphorelay sensor kinase activity"/>
    <property type="evidence" value="ECO:0007669"/>
    <property type="project" value="InterPro"/>
</dbReference>
<dbReference type="InterPro" id="IPR003594">
    <property type="entry name" value="HATPase_dom"/>
</dbReference>
<keyword evidence="9" id="KW-0418">Kinase</keyword>
<dbReference type="Pfam" id="PF00512">
    <property type="entry name" value="HisKA"/>
    <property type="match status" value="1"/>
</dbReference>
<dbReference type="InterPro" id="IPR036641">
    <property type="entry name" value="HPT_dom_sf"/>
</dbReference>
<dbReference type="AlphaFoldDB" id="F5YKE9"/>
<dbReference type="InterPro" id="IPR003661">
    <property type="entry name" value="HisK_dim/P_dom"/>
</dbReference>
<feature type="domain" description="Histidine kinase" evidence="18">
    <location>
        <begin position="258"/>
        <end position="481"/>
    </location>
</feature>
<dbReference type="SMART" id="SM00388">
    <property type="entry name" value="HisKA"/>
    <property type="match status" value="1"/>
</dbReference>
<evidence type="ECO:0000256" key="6">
    <source>
        <dbReference type="ARBA" id="ARBA00022679"/>
    </source>
</evidence>
<feature type="transmembrane region" description="Helical" evidence="17">
    <location>
        <begin position="210"/>
        <end position="228"/>
    </location>
</feature>
<dbReference type="SUPFAM" id="SSF52172">
    <property type="entry name" value="CheY-like"/>
    <property type="match status" value="1"/>
</dbReference>
<dbReference type="InterPro" id="IPR004358">
    <property type="entry name" value="Sig_transdc_His_kin-like_C"/>
</dbReference>
<dbReference type="InterPro" id="IPR011006">
    <property type="entry name" value="CheY-like_superfamily"/>
</dbReference>
<dbReference type="InterPro" id="IPR005467">
    <property type="entry name" value="His_kinase_dom"/>
</dbReference>
<evidence type="ECO:0000313" key="20">
    <source>
        <dbReference type="EMBL" id="AEF85291.1"/>
    </source>
</evidence>
<name>F5YKE9_TREPZ</name>
<dbReference type="HOGENOM" id="CLU_000445_114_21_12"/>
<dbReference type="CDD" id="cd16922">
    <property type="entry name" value="HATPase_EvgS-ArcB-TorS-like"/>
    <property type="match status" value="1"/>
</dbReference>